<keyword evidence="1" id="KW-0472">Membrane</keyword>
<proteinExistence type="predicted"/>
<feature type="transmembrane region" description="Helical" evidence="1">
    <location>
        <begin position="168"/>
        <end position="189"/>
    </location>
</feature>
<dbReference type="Proteomes" id="UP001301731">
    <property type="component" value="Chromosome"/>
</dbReference>
<evidence type="ECO:0000313" key="2">
    <source>
        <dbReference type="EMBL" id="WOX24723.1"/>
    </source>
</evidence>
<dbReference type="EMBL" id="CP137573">
    <property type="protein sequence ID" value="WOX24723.1"/>
    <property type="molecule type" value="Genomic_DNA"/>
</dbReference>
<dbReference type="Pfam" id="PF06197">
    <property type="entry name" value="DUF998"/>
    <property type="match status" value="1"/>
</dbReference>
<dbReference type="InterPro" id="IPR009339">
    <property type="entry name" value="DUF998"/>
</dbReference>
<reference evidence="2 3" key="1">
    <citation type="submission" date="2023-10" db="EMBL/GenBank/DDBJ databases">
        <title>The genome sequence of Streptomyces sp. HUAS YS2.</title>
        <authorList>
            <person name="Mo P."/>
        </authorList>
    </citation>
    <scope>NUCLEOTIDE SEQUENCE [LARGE SCALE GENOMIC DNA]</scope>
    <source>
        <strain evidence="2 3">HUAS YS2</strain>
    </source>
</reference>
<keyword evidence="3" id="KW-1185">Reference proteome</keyword>
<keyword evidence="1" id="KW-0812">Transmembrane</keyword>
<gene>
    <name evidence="2" type="ORF">R2D22_26415</name>
</gene>
<dbReference type="RefSeq" id="WP_318107169.1">
    <property type="nucleotide sequence ID" value="NZ_CP137573.1"/>
</dbReference>
<evidence type="ECO:0000256" key="1">
    <source>
        <dbReference type="SAM" id="Phobius"/>
    </source>
</evidence>
<name>A0ABZ0LZ54_9ACTN</name>
<keyword evidence="1" id="KW-1133">Transmembrane helix</keyword>
<feature type="transmembrane region" description="Helical" evidence="1">
    <location>
        <begin position="84"/>
        <end position="102"/>
    </location>
</feature>
<feature type="transmembrane region" description="Helical" evidence="1">
    <location>
        <begin position="57"/>
        <end position="77"/>
    </location>
</feature>
<sequence length="240" mass="24776">MSRTPRIGAPRAAVTLLLLGALAYSAWLTEVFVRTGLDPVRTYVSELAATDQPYGTLFRTTDLVAGLLLLAGSCWALLRTERRLWAVVGWAGLALFGASTVADSRLPLSCTPTADAACAAREAAGLVPLTHTAHATSSALAMVGALVGMVALTVAARRYRDRPPLARTGAVLVVVGLAATGWTLGAIAAFEAGNGTWGLGAAQRVQLLCVVAWIVVLAVAERRAAAPAAPAERPRAGAAR</sequence>
<feature type="transmembrane region" description="Helical" evidence="1">
    <location>
        <begin position="135"/>
        <end position="156"/>
    </location>
</feature>
<organism evidence="2 3">
    <name type="scientific">Streptomyces solicathayae</name>
    <dbReference type="NCBI Taxonomy" id="3081768"/>
    <lineage>
        <taxon>Bacteria</taxon>
        <taxon>Bacillati</taxon>
        <taxon>Actinomycetota</taxon>
        <taxon>Actinomycetes</taxon>
        <taxon>Kitasatosporales</taxon>
        <taxon>Streptomycetaceae</taxon>
        <taxon>Streptomyces</taxon>
    </lineage>
</organism>
<feature type="transmembrane region" description="Helical" evidence="1">
    <location>
        <begin position="201"/>
        <end position="220"/>
    </location>
</feature>
<accession>A0ABZ0LZ54</accession>
<evidence type="ECO:0000313" key="3">
    <source>
        <dbReference type="Proteomes" id="UP001301731"/>
    </source>
</evidence>
<protein>
    <submittedName>
        <fullName evidence="2">DUF998 domain-containing protein</fullName>
    </submittedName>
</protein>